<dbReference type="InterPro" id="IPR050090">
    <property type="entry name" value="Tyrosine_recombinase_XerCD"/>
</dbReference>
<dbReference type="GO" id="GO:0015074">
    <property type="term" value="P:DNA integration"/>
    <property type="evidence" value="ECO:0007669"/>
    <property type="project" value="UniProtKB-KW"/>
</dbReference>
<dbReference type="PANTHER" id="PTHR30349:SF41">
    <property type="entry name" value="INTEGRASE_RECOMBINASE PROTEIN MJ0367-RELATED"/>
    <property type="match status" value="1"/>
</dbReference>
<reference evidence="7 8" key="1">
    <citation type="journal article" date="2014" name="ISME J.">
        <title>Adaptation of an abundant Roseobacter RCA organism to pelagic systems revealed by genomic and transcriptomic analyses.</title>
        <authorList>
            <person name="Voget S."/>
            <person name="Wemheuer B."/>
            <person name="Brinkhoff T."/>
            <person name="Vollmers J."/>
            <person name="Dietrich S."/>
            <person name="Giebel H.A."/>
            <person name="Beardsley C."/>
            <person name="Sardemann C."/>
            <person name="Bakenhus I."/>
            <person name="Billerbeck S."/>
            <person name="Daniel R."/>
            <person name="Simon M."/>
        </authorList>
    </citation>
    <scope>NUCLEOTIDE SEQUENCE [LARGE SCALE GENOMIC DNA]</scope>
    <source>
        <strain evidence="7 8">RCA23</strain>
    </source>
</reference>
<dbReference type="SUPFAM" id="SSF56349">
    <property type="entry name" value="DNA breaking-rejoining enzymes"/>
    <property type="match status" value="1"/>
</dbReference>
<evidence type="ECO:0000313" key="8">
    <source>
        <dbReference type="Proteomes" id="UP000028680"/>
    </source>
</evidence>
<protein>
    <submittedName>
        <fullName evidence="7">Integrase</fullName>
    </submittedName>
</protein>
<dbReference type="Gene3D" id="1.10.443.10">
    <property type="entry name" value="Intergrase catalytic core"/>
    <property type="match status" value="1"/>
</dbReference>
<dbReference type="InterPro" id="IPR011010">
    <property type="entry name" value="DNA_brk_join_enz"/>
</dbReference>
<keyword evidence="8" id="KW-1185">Reference proteome</keyword>
<feature type="compositionally biased region" description="Polar residues" evidence="5">
    <location>
        <begin position="456"/>
        <end position="468"/>
    </location>
</feature>
<dbReference type="GO" id="GO:0006310">
    <property type="term" value="P:DNA recombination"/>
    <property type="evidence" value="ECO:0007669"/>
    <property type="project" value="UniProtKB-KW"/>
</dbReference>
<evidence type="ECO:0000256" key="3">
    <source>
        <dbReference type="ARBA" id="ARBA00023125"/>
    </source>
</evidence>
<keyword evidence="3" id="KW-0238">DNA-binding</keyword>
<dbReference type="Proteomes" id="UP000028680">
    <property type="component" value="Chromosome"/>
</dbReference>
<gene>
    <name evidence="7" type="ORF">RCA23_c06420</name>
</gene>
<dbReference type="PROSITE" id="PS51898">
    <property type="entry name" value="TYR_RECOMBINASE"/>
    <property type="match status" value="1"/>
</dbReference>
<keyword evidence="2" id="KW-0229">DNA integration</keyword>
<dbReference type="KEGG" id="ptp:RCA23_c06420"/>
<evidence type="ECO:0000256" key="1">
    <source>
        <dbReference type="ARBA" id="ARBA00008857"/>
    </source>
</evidence>
<dbReference type="InterPro" id="IPR013762">
    <property type="entry name" value="Integrase-like_cat_sf"/>
</dbReference>
<keyword evidence="4" id="KW-0233">DNA recombination</keyword>
<evidence type="ECO:0000256" key="5">
    <source>
        <dbReference type="SAM" id="MobiDB-lite"/>
    </source>
</evidence>
<comment type="similarity">
    <text evidence="1">Belongs to the 'phage' integrase family.</text>
</comment>
<sequence length="530" mass="60145">MLNTVLIVPKLNPNTPTLMDGEVRLFKRKHSKVWQIAFTLDGRQVRVSSKKRILNDAVAAAREIYLDYRFRQKNGLPVISKRFVDVAALCRATMKQQLDNGLGKKSFRDYIIVIDKYLVPFFGDIFVTSIDYEMLQKFARWREAKMGREPRSSTLNTHNSALNRIFDEAVARGYMNKSQVPVLVNKGRDSVRRPDFTREEYATLIRKLPSWIDAGREGKSRDMRHLLRDYILILANTGMRHGTEAENLCWKHISLFEDKGLKYLEMSVTGKTGRRDIICRAGTINYLKRIQSRCPDIADMSFEQLIKSKLDVPVFRLPDGTASANLRQTFKIFMKDTGLLTCPRTGQDRTLYSLRHTYATFSLLNDGMDVHTLAVQMGTSILMIERHYSHLTPRLKKEMLTGKRYDTPHKDYTADLSNGFAVTDEDLQRAIDDVEIEEKLPNEPKATAVAEGGSKRSVNASSDTNDKNTQASLKALEMLSRGSLSERSALAVMGTHQDAYSVAPDLRIKALELVEEGKLSERGLIAILGV</sequence>
<dbReference type="GO" id="GO:0003677">
    <property type="term" value="F:DNA binding"/>
    <property type="evidence" value="ECO:0007669"/>
    <property type="project" value="UniProtKB-KW"/>
</dbReference>
<feature type="region of interest" description="Disordered" evidence="5">
    <location>
        <begin position="445"/>
        <end position="468"/>
    </location>
</feature>
<name>A0AAN0VHK5_9RHOB</name>
<accession>A0AAN0VHK5</accession>
<dbReference type="EMBL" id="CP003984">
    <property type="protein sequence ID" value="AII86200.1"/>
    <property type="molecule type" value="Genomic_DNA"/>
</dbReference>
<dbReference type="InterPro" id="IPR002104">
    <property type="entry name" value="Integrase_catalytic"/>
</dbReference>
<dbReference type="AlphaFoldDB" id="A0AAN0VHK5"/>
<dbReference type="Gene3D" id="1.10.150.130">
    <property type="match status" value="1"/>
</dbReference>
<evidence type="ECO:0000256" key="2">
    <source>
        <dbReference type="ARBA" id="ARBA00022908"/>
    </source>
</evidence>
<organism evidence="7 8">
    <name type="scientific">Planktomarina temperata RCA23</name>
    <dbReference type="NCBI Taxonomy" id="666509"/>
    <lineage>
        <taxon>Bacteria</taxon>
        <taxon>Pseudomonadati</taxon>
        <taxon>Pseudomonadota</taxon>
        <taxon>Alphaproteobacteria</taxon>
        <taxon>Rhodobacterales</taxon>
        <taxon>Paracoccaceae</taxon>
        <taxon>Planktomarina</taxon>
    </lineage>
</organism>
<feature type="domain" description="Tyr recombinase" evidence="6">
    <location>
        <begin position="192"/>
        <end position="401"/>
    </location>
</feature>
<proteinExistence type="inferred from homology"/>
<dbReference type="PANTHER" id="PTHR30349">
    <property type="entry name" value="PHAGE INTEGRASE-RELATED"/>
    <property type="match status" value="1"/>
</dbReference>
<evidence type="ECO:0000259" key="6">
    <source>
        <dbReference type="PROSITE" id="PS51898"/>
    </source>
</evidence>
<evidence type="ECO:0000313" key="7">
    <source>
        <dbReference type="EMBL" id="AII86200.1"/>
    </source>
</evidence>
<dbReference type="InterPro" id="IPR010998">
    <property type="entry name" value="Integrase_recombinase_N"/>
</dbReference>
<evidence type="ECO:0000256" key="4">
    <source>
        <dbReference type="ARBA" id="ARBA00023172"/>
    </source>
</evidence>